<protein>
    <recommendedName>
        <fullName evidence="1">non-specific serine/threonine protein kinase</fullName>
        <ecNumber evidence="1">2.7.11.1</ecNumber>
    </recommendedName>
</protein>
<keyword evidence="4 7" id="KW-0418">Kinase</keyword>
<evidence type="ECO:0000313" key="7">
    <source>
        <dbReference type="EMBL" id="KAA6381642.1"/>
    </source>
</evidence>
<name>A0A5J4VGI3_9EUKA</name>
<sequence length="244" mass="27786">MMREIYEILVQASPNQFIHVVEPLGFFLNDDGDKGYIVMEFCSEGDLRRYINDMKRKGTEISDLKAWEMIAQVASSLIQLHANGIIHGDLKPENILLTEEIKVKLSDFGLARQLQEGKDYLTLRAGTKLFLAPELLQYQKGKENAGIIKRMQTTAADIWSIGIMLFELLAQHHPFMNLNEDQDPMAESETLHRIIEQEAPEIPAHYPESMRMLIKSMLNKDSVRRITAEAILAIPEVAANLTHK</sequence>
<dbReference type="AlphaFoldDB" id="A0A5J4VGI3"/>
<feature type="domain" description="Protein kinase" evidence="6">
    <location>
        <begin position="1"/>
        <end position="244"/>
    </location>
</feature>
<comment type="caution">
    <text evidence="7">The sequence shown here is derived from an EMBL/GenBank/DDBJ whole genome shotgun (WGS) entry which is preliminary data.</text>
</comment>
<dbReference type="PROSITE" id="PS50011">
    <property type="entry name" value="PROTEIN_KINASE_DOM"/>
    <property type="match status" value="1"/>
</dbReference>
<keyword evidence="3" id="KW-0547">Nucleotide-binding</keyword>
<proteinExistence type="predicted"/>
<evidence type="ECO:0000259" key="6">
    <source>
        <dbReference type="PROSITE" id="PS50011"/>
    </source>
</evidence>
<dbReference type="InterPro" id="IPR011009">
    <property type="entry name" value="Kinase-like_dom_sf"/>
</dbReference>
<dbReference type="GO" id="GO:0004674">
    <property type="term" value="F:protein serine/threonine kinase activity"/>
    <property type="evidence" value="ECO:0007669"/>
    <property type="project" value="UniProtKB-EC"/>
</dbReference>
<dbReference type="SMART" id="SM00220">
    <property type="entry name" value="S_TKc"/>
    <property type="match status" value="1"/>
</dbReference>
<dbReference type="Pfam" id="PF00069">
    <property type="entry name" value="Pkinase"/>
    <property type="match status" value="1"/>
</dbReference>
<dbReference type="PIRSF" id="PIRSF000654">
    <property type="entry name" value="Integrin-linked_kinase"/>
    <property type="match status" value="1"/>
</dbReference>
<evidence type="ECO:0000256" key="1">
    <source>
        <dbReference type="ARBA" id="ARBA00012513"/>
    </source>
</evidence>
<gene>
    <name evidence="7" type="ORF">EZS28_022830</name>
</gene>
<dbReference type="Proteomes" id="UP000324800">
    <property type="component" value="Unassembled WGS sequence"/>
</dbReference>
<dbReference type="PROSITE" id="PS00108">
    <property type="entry name" value="PROTEIN_KINASE_ST"/>
    <property type="match status" value="1"/>
</dbReference>
<dbReference type="Gene3D" id="1.10.510.10">
    <property type="entry name" value="Transferase(Phosphotransferase) domain 1"/>
    <property type="match status" value="1"/>
</dbReference>
<accession>A0A5J4VGI3</accession>
<keyword evidence="5" id="KW-0067">ATP-binding</keyword>
<evidence type="ECO:0000256" key="4">
    <source>
        <dbReference type="ARBA" id="ARBA00022777"/>
    </source>
</evidence>
<organism evidence="7 8">
    <name type="scientific">Streblomastix strix</name>
    <dbReference type="NCBI Taxonomy" id="222440"/>
    <lineage>
        <taxon>Eukaryota</taxon>
        <taxon>Metamonada</taxon>
        <taxon>Preaxostyla</taxon>
        <taxon>Oxymonadida</taxon>
        <taxon>Streblomastigidae</taxon>
        <taxon>Streblomastix</taxon>
    </lineage>
</organism>
<evidence type="ECO:0000313" key="8">
    <source>
        <dbReference type="Proteomes" id="UP000324800"/>
    </source>
</evidence>
<evidence type="ECO:0000256" key="3">
    <source>
        <dbReference type="ARBA" id="ARBA00022741"/>
    </source>
</evidence>
<reference evidence="7 8" key="1">
    <citation type="submission" date="2019-03" db="EMBL/GenBank/DDBJ databases">
        <title>Single cell metagenomics reveals metabolic interactions within the superorganism composed of flagellate Streblomastix strix and complex community of Bacteroidetes bacteria on its surface.</title>
        <authorList>
            <person name="Treitli S.C."/>
            <person name="Kolisko M."/>
            <person name="Husnik F."/>
            <person name="Keeling P."/>
            <person name="Hampl V."/>
        </authorList>
    </citation>
    <scope>NUCLEOTIDE SEQUENCE [LARGE SCALE GENOMIC DNA]</scope>
    <source>
        <strain evidence="7">ST1C</strain>
    </source>
</reference>
<keyword evidence="2" id="KW-0808">Transferase</keyword>
<dbReference type="PANTHER" id="PTHR43671">
    <property type="entry name" value="SERINE/THREONINE-PROTEIN KINASE NEK"/>
    <property type="match status" value="1"/>
</dbReference>
<dbReference type="GO" id="GO:0005524">
    <property type="term" value="F:ATP binding"/>
    <property type="evidence" value="ECO:0007669"/>
    <property type="project" value="UniProtKB-KW"/>
</dbReference>
<dbReference type="EC" id="2.7.11.1" evidence="1"/>
<dbReference type="OrthoDB" id="20524at2759"/>
<dbReference type="EMBL" id="SNRW01007206">
    <property type="protein sequence ID" value="KAA6381642.1"/>
    <property type="molecule type" value="Genomic_DNA"/>
</dbReference>
<dbReference type="SUPFAM" id="SSF56112">
    <property type="entry name" value="Protein kinase-like (PK-like)"/>
    <property type="match status" value="1"/>
</dbReference>
<evidence type="ECO:0000256" key="2">
    <source>
        <dbReference type="ARBA" id="ARBA00022679"/>
    </source>
</evidence>
<dbReference type="PANTHER" id="PTHR43671:SF13">
    <property type="entry name" value="SERINE_THREONINE-PROTEIN KINASE NEK2"/>
    <property type="match status" value="1"/>
</dbReference>
<dbReference type="InterPro" id="IPR000719">
    <property type="entry name" value="Prot_kinase_dom"/>
</dbReference>
<dbReference type="InterPro" id="IPR008271">
    <property type="entry name" value="Ser/Thr_kinase_AS"/>
</dbReference>
<dbReference type="InterPro" id="IPR050660">
    <property type="entry name" value="NEK_Ser/Thr_kinase"/>
</dbReference>
<evidence type="ECO:0000256" key="5">
    <source>
        <dbReference type="ARBA" id="ARBA00022840"/>
    </source>
</evidence>